<dbReference type="KEGG" id="bbel:109465407"/>
<organism evidence="2 3">
    <name type="scientific">Branchiostoma belcheri</name>
    <name type="common">Amphioxus</name>
    <dbReference type="NCBI Taxonomy" id="7741"/>
    <lineage>
        <taxon>Eukaryota</taxon>
        <taxon>Metazoa</taxon>
        <taxon>Chordata</taxon>
        <taxon>Cephalochordata</taxon>
        <taxon>Leptocardii</taxon>
        <taxon>Amphioxiformes</taxon>
        <taxon>Branchiostomatidae</taxon>
        <taxon>Branchiostoma</taxon>
    </lineage>
</organism>
<evidence type="ECO:0000313" key="3">
    <source>
        <dbReference type="RefSeq" id="XP_019618203.1"/>
    </source>
</evidence>
<evidence type="ECO:0000256" key="1">
    <source>
        <dbReference type="SAM" id="MobiDB-lite"/>
    </source>
</evidence>
<proteinExistence type="predicted"/>
<feature type="region of interest" description="Disordered" evidence="1">
    <location>
        <begin position="131"/>
        <end position="158"/>
    </location>
</feature>
<protein>
    <submittedName>
        <fullName evidence="3">Uncharacterized protein LOC109465407</fullName>
    </submittedName>
</protein>
<feature type="compositionally biased region" description="Basic residues" evidence="1">
    <location>
        <begin position="145"/>
        <end position="154"/>
    </location>
</feature>
<dbReference type="Proteomes" id="UP000515135">
    <property type="component" value="Unplaced"/>
</dbReference>
<dbReference type="GeneID" id="109465407"/>
<sequence length="216" mass="24059">MGTPENDISLRQLERTGRQQQQAMQTALVTAELSQPLRQTPTVIETAASPPYDCTKNYDFQRDDAMQHTEEVAGDPLCRTASLWNKVRRSDVRCSLQGTPTLFSAAQCMIQKVQRNKMAQEQMRANLPLPRFPRSCPCSPPTARGTKKAGKRIHLSPPTTARQYAMSSLKKHTWHSLSISSDEDETSSLAYTEGNEEGSEETQRATSRTDNSVVSA</sequence>
<keyword evidence="2" id="KW-1185">Reference proteome</keyword>
<dbReference type="OrthoDB" id="10025560at2759"/>
<dbReference type="AlphaFoldDB" id="A0A6P4Y176"/>
<dbReference type="RefSeq" id="XP_019618203.1">
    <property type="nucleotide sequence ID" value="XM_019762644.1"/>
</dbReference>
<feature type="region of interest" description="Disordered" evidence="1">
    <location>
        <begin position="175"/>
        <end position="216"/>
    </location>
</feature>
<name>A0A6P4Y176_BRABE</name>
<accession>A0A6P4Y176</accession>
<reference evidence="3" key="1">
    <citation type="submission" date="2025-08" db="UniProtKB">
        <authorList>
            <consortium name="RefSeq"/>
        </authorList>
    </citation>
    <scope>IDENTIFICATION</scope>
    <source>
        <tissue evidence="3">Gonad</tissue>
    </source>
</reference>
<gene>
    <name evidence="3" type="primary">LOC109465407</name>
</gene>
<evidence type="ECO:0000313" key="2">
    <source>
        <dbReference type="Proteomes" id="UP000515135"/>
    </source>
</evidence>
<feature type="compositionally biased region" description="Polar residues" evidence="1">
    <location>
        <begin position="204"/>
        <end position="216"/>
    </location>
</feature>